<evidence type="ECO:0000313" key="2">
    <source>
        <dbReference type="EMBL" id="MBB3955498.1"/>
    </source>
</evidence>
<dbReference type="AlphaFoldDB" id="A0A7W6G6N1"/>
<comment type="caution">
    <text evidence="2">The sequence shown here is derived from an EMBL/GenBank/DDBJ whole genome shotgun (WGS) entry which is preliminary data.</text>
</comment>
<dbReference type="EMBL" id="JACIDX010000008">
    <property type="protein sequence ID" value="MBB3955498.1"/>
    <property type="molecule type" value="Genomic_DNA"/>
</dbReference>
<feature type="compositionally biased region" description="Basic and acidic residues" evidence="1">
    <location>
        <begin position="20"/>
        <end position="38"/>
    </location>
</feature>
<keyword evidence="3" id="KW-1185">Reference proteome</keyword>
<evidence type="ECO:0000313" key="3">
    <source>
        <dbReference type="Proteomes" id="UP000548867"/>
    </source>
</evidence>
<feature type="compositionally biased region" description="Basic residues" evidence="1">
    <location>
        <begin position="56"/>
        <end position="71"/>
    </location>
</feature>
<reference evidence="2 3" key="1">
    <citation type="submission" date="2020-08" db="EMBL/GenBank/DDBJ databases">
        <title>Genomic Encyclopedia of Type Strains, Phase IV (KMG-IV): sequencing the most valuable type-strain genomes for metagenomic binning, comparative biology and taxonomic classification.</title>
        <authorList>
            <person name="Goeker M."/>
        </authorList>
    </citation>
    <scope>NUCLEOTIDE SEQUENCE [LARGE SCALE GENOMIC DNA]</scope>
    <source>
        <strain evidence="2 3">DSM 27057</strain>
    </source>
</reference>
<gene>
    <name evidence="2" type="ORF">GGR38_002452</name>
</gene>
<accession>A0A7W6G6N1</accession>
<feature type="region of interest" description="Disordered" evidence="1">
    <location>
        <begin position="1"/>
        <end position="71"/>
    </location>
</feature>
<name>A0A7W6G6N1_9SPHN</name>
<organism evidence="2 3">
    <name type="scientific">Novosphingobium sediminicola</name>
    <dbReference type="NCBI Taxonomy" id="563162"/>
    <lineage>
        <taxon>Bacteria</taxon>
        <taxon>Pseudomonadati</taxon>
        <taxon>Pseudomonadota</taxon>
        <taxon>Alphaproteobacteria</taxon>
        <taxon>Sphingomonadales</taxon>
        <taxon>Sphingomonadaceae</taxon>
        <taxon>Novosphingobium</taxon>
    </lineage>
</organism>
<evidence type="ECO:0000256" key="1">
    <source>
        <dbReference type="SAM" id="MobiDB-lite"/>
    </source>
</evidence>
<protein>
    <submittedName>
        <fullName evidence="2">Uncharacterized protein</fullName>
    </submittedName>
</protein>
<dbReference type="Proteomes" id="UP000548867">
    <property type="component" value="Unassembled WGS sequence"/>
</dbReference>
<proteinExistence type="predicted"/>
<sequence>MSATAPLLRIPGNCPVAFRTETRPDGGKDRGRPHHGEGGKPVPFPPLASLLSRLPTHGRTRAAKGRAKRRDRPVCLRFASAMPRSKIVQKPGPAGPEDEAGPMTHLHNDVQEPGPIRSRHVWSKTRLQSSVAVPPRHIRMRSIAGHDAQDSINKHAKMQELREDLRERAASVTIHSFPTPPELSSSFCHHFGCVSS</sequence>